<feature type="domain" description="Glycosyl hydrolase family 13 catalytic" evidence="12">
    <location>
        <begin position="123"/>
        <end position="507"/>
    </location>
</feature>
<dbReference type="EMBL" id="DXFD01000041">
    <property type="protein sequence ID" value="HIX46517.1"/>
    <property type="molecule type" value="Genomic_DNA"/>
</dbReference>
<dbReference type="Pfam" id="PF00128">
    <property type="entry name" value="Alpha-amylase"/>
    <property type="match status" value="1"/>
</dbReference>
<dbReference type="InterPro" id="IPR006047">
    <property type="entry name" value="GH13_cat_dom"/>
</dbReference>
<dbReference type="EC" id="2.4.1.18" evidence="10"/>
<evidence type="ECO:0000256" key="4">
    <source>
        <dbReference type="ARBA" id="ARBA00009000"/>
    </source>
</evidence>
<feature type="active site" description="Proton donor" evidence="10 11">
    <location>
        <position position="361"/>
    </location>
</feature>
<dbReference type="InterPro" id="IPR006407">
    <property type="entry name" value="GlgB"/>
</dbReference>
<comment type="caution">
    <text evidence="13">The sequence shown here is derived from an EMBL/GenBank/DDBJ whole genome shotgun (WGS) entry which is preliminary data.</text>
</comment>
<sequence>MMQSSVDFPLYVFHHGENYKAYEFFGAHPQTQDSKKGFIFRVWAPHAEAVSVVGDFNEWDPDANPMRRLLDGETFELFIPGLKNYAVYKYCIRTKDGRFLYKADPYAFHAETPSKTASKTYDLKGFRWSDKEYMKKRKEKNPYASPMNIYEMNALSWRQYGDGNYFDFNKLVDDLIPYLKKMGYTHVEFMPLCEYPYDGSWGYQVTGYYAITSRLGTPHDFMHLVNECHKNGIGVIMDWVPAHFPKDAHGLYEFDGQPLYESPAWDRQEHKSWGTRRFDYGRNEILSFLISNAFFFFDKYHVDGLRVDAVASMLYLDYDKRPGEWLPNKYGENKNLEAIEFLRRLNSTIFSQFPDALMIAEESTAWPLVTKPVDIGGLGFNFKWNMGWMNDVLDYMQTDPYFRKGNHNKLTFSMMYAFTENYVLPISHDEVVYGKRSLVDKMPGSYEEKFANLRAFMGYMMSHPGKKLLFMGCEFGQFKEWNYKEGLDFFLKEYPLHQKLSDMNAALNHFYASTPAFYEIEDSWDGFEWIAANDADRNIVAYLRRDKAQNTYLVVVNFSGAKAEGYRLGVPKGKYKVVFNTDHPKFGGEGELKKRIFNTERKPSHGKEYSIKIEVPKLSCIYLQKIL</sequence>
<comment type="subunit">
    <text evidence="10">Monomer.</text>
</comment>
<dbReference type="GO" id="GO:0005978">
    <property type="term" value="P:glycogen biosynthetic process"/>
    <property type="evidence" value="ECO:0007669"/>
    <property type="project" value="UniProtKB-UniRule"/>
</dbReference>
<dbReference type="InterPro" id="IPR044143">
    <property type="entry name" value="GlgB_N_E_set_prok"/>
</dbReference>
<comment type="pathway">
    <text evidence="3 10">Glycan biosynthesis; glycogen biosynthesis.</text>
</comment>
<keyword evidence="9 10" id="KW-0119">Carbohydrate metabolism</keyword>
<keyword evidence="8 10" id="KW-0320">Glycogen biosynthesis</keyword>
<comment type="catalytic activity">
    <reaction evidence="1 10">
        <text>Transfers a segment of a (1-&gt;4)-alpha-D-glucan chain to a primary hydroxy group in a similar glucan chain.</text>
        <dbReference type="EC" id="2.4.1.18"/>
    </reaction>
</comment>
<feature type="active site" description="Nucleophile" evidence="10 11">
    <location>
        <position position="308"/>
    </location>
</feature>
<dbReference type="PANTHER" id="PTHR43651">
    <property type="entry name" value="1,4-ALPHA-GLUCAN-BRANCHING ENZYME"/>
    <property type="match status" value="1"/>
</dbReference>
<comment type="function">
    <text evidence="2 10">Catalyzes the formation of the alpha-1,6-glucosidic linkages in glycogen by scission of a 1,4-alpha-linked oligosaccharide from growing alpha-1,4-glucan chains and the subsequent attachment of the oligosaccharide to the alpha-1,6 position.</text>
</comment>
<dbReference type="PIRSF" id="PIRSF000463">
    <property type="entry name" value="GlgB"/>
    <property type="match status" value="1"/>
</dbReference>
<dbReference type="InterPro" id="IPR017853">
    <property type="entry name" value="GH"/>
</dbReference>
<evidence type="ECO:0000256" key="8">
    <source>
        <dbReference type="ARBA" id="ARBA00023056"/>
    </source>
</evidence>
<dbReference type="GO" id="GO:0005829">
    <property type="term" value="C:cytosol"/>
    <property type="evidence" value="ECO:0007669"/>
    <property type="project" value="TreeGrafter"/>
</dbReference>
<dbReference type="AlphaFoldDB" id="A0A9D1VUE5"/>
<evidence type="ECO:0000313" key="13">
    <source>
        <dbReference type="EMBL" id="HIX46517.1"/>
    </source>
</evidence>
<dbReference type="CDD" id="cd02855">
    <property type="entry name" value="E_set_GBE_prok_N"/>
    <property type="match status" value="1"/>
</dbReference>
<dbReference type="HAMAP" id="MF_00685">
    <property type="entry name" value="GlgB"/>
    <property type="match status" value="1"/>
</dbReference>
<reference evidence="13" key="2">
    <citation type="submission" date="2021-04" db="EMBL/GenBank/DDBJ databases">
        <authorList>
            <person name="Gilroy R."/>
        </authorList>
    </citation>
    <scope>NUCLEOTIDE SEQUENCE</scope>
    <source>
        <strain evidence="13">26628</strain>
    </source>
</reference>
<organism evidence="13 14">
    <name type="scientific">Candidatus Borkfalkia faecigallinarum</name>
    <dbReference type="NCBI Taxonomy" id="2838509"/>
    <lineage>
        <taxon>Bacteria</taxon>
        <taxon>Bacillati</taxon>
        <taxon>Bacillota</taxon>
        <taxon>Clostridia</taxon>
        <taxon>Christensenellales</taxon>
        <taxon>Christensenellaceae</taxon>
        <taxon>Candidatus Borkfalkia</taxon>
    </lineage>
</organism>
<dbReference type="FunFam" id="2.60.40.1180:FF:000002">
    <property type="entry name" value="1,4-alpha-glucan branching enzyme GlgB"/>
    <property type="match status" value="1"/>
</dbReference>
<dbReference type="FunFam" id="3.20.20.80:FF:000003">
    <property type="entry name" value="1,4-alpha-glucan branching enzyme GlgB"/>
    <property type="match status" value="1"/>
</dbReference>
<dbReference type="CDD" id="cd11322">
    <property type="entry name" value="AmyAc_Glg_BE"/>
    <property type="match status" value="1"/>
</dbReference>
<dbReference type="GO" id="GO:0003844">
    <property type="term" value="F:1,4-alpha-glucan branching enzyme activity"/>
    <property type="evidence" value="ECO:0007669"/>
    <property type="project" value="UniProtKB-UniRule"/>
</dbReference>
<dbReference type="Pfam" id="PF02806">
    <property type="entry name" value="Alpha-amylase_C"/>
    <property type="match status" value="1"/>
</dbReference>
<dbReference type="Proteomes" id="UP000824249">
    <property type="component" value="Unassembled WGS sequence"/>
</dbReference>
<dbReference type="InterPro" id="IPR037439">
    <property type="entry name" value="Branching_enzy"/>
</dbReference>
<keyword evidence="7 10" id="KW-0808">Transferase</keyword>
<keyword evidence="5 10" id="KW-0321">Glycogen metabolism</keyword>
<proteinExistence type="inferred from homology"/>
<evidence type="ECO:0000313" key="14">
    <source>
        <dbReference type="Proteomes" id="UP000824249"/>
    </source>
</evidence>
<evidence type="ECO:0000256" key="9">
    <source>
        <dbReference type="ARBA" id="ARBA00023277"/>
    </source>
</evidence>
<dbReference type="NCBIfam" id="NF003811">
    <property type="entry name" value="PRK05402.1"/>
    <property type="match status" value="1"/>
</dbReference>
<evidence type="ECO:0000256" key="1">
    <source>
        <dbReference type="ARBA" id="ARBA00000826"/>
    </source>
</evidence>
<evidence type="ECO:0000256" key="2">
    <source>
        <dbReference type="ARBA" id="ARBA00002953"/>
    </source>
</evidence>
<dbReference type="InterPro" id="IPR006048">
    <property type="entry name" value="A-amylase/branching_C"/>
</dbReference>
<dbReference type="Gene3D" id="3.20.20.80">
    <property type="entry name" value="Glycosidases"/>
    <property type="match status" value="1"/>
</dbReference>
<dbReference type="Gene3D" id="2.60.40.1180">
    <property type="entry name" value="Golgi alpha-mannosidase II"/>
    <property type="match status" value="1"/>
</dbReference>
<evidence type="ECO:0000256" key="3">
    <source>
        <dbReference type="ARBA" id="ARBA00004964"/>
    </source>
</evidence>
<dbReference type="GO" id="GO:0043169">
    <property type="term" value="F:cation binding"/>
    <property type="evidence" value="ECO:0007669"/>
    <property type="project" value="InterPro"/>
</dbReference>
<accession>A0A9D1VUE5</accession>
<evidence type="ECO:0000256" key="5">
    <source>
        <dbReference type="ARBA" id="ARBA00022600"/>
    </source>
</evidence>
<dbReference type="Gene3D" id="2.60.40.10">
    <property type="entry name" value="Immunoglobulins"/>
    <property type="match status" value="1"/>
</dbReference>
<name>A0A9D1VUE5_9FIRM</name>
<dbReference type="SUPFAM" id="SSF51011">
    <property type="entry name" value="Glycosyl hydrolase domain"/>
    <property type="match status" value="1"/>
</dbReference>
<dbReference type="InterPro" id="IPR004193">
    <property type="entry name" value="Glyco_hydro_13_N"/>
</dbReference>
<evidence type="ECO:0000256" key="6">
    <source>
        <dbReference type="ARBA" id="ARBA00022676"/>
    </source>
</evidence>
<dbReference type="Pfam" id="PF02922">
    <property type="entry name" value="CBM_48"/>
    <property type="match status" value="1"/>
</dbReference>
<evidence type="ECO:0000259" key="12">
    <source>
        <dbReference type="SMART" id="SM00642"/>
    </source>
</evidence>
<reference evidence="13" key="1">
    <citation type="journal article" date="2021" name="PeerJ">
        <title>Extensive microbial diversity within the chicken gut microbiome revealed by metagenomics and culture.</title>
        <authorList>
            <person name="Gilroy R."/>
            <person name="Ravi A."/>
            <person name="Getino M."/>
            <person name="Pursley I."/>
            <person name="Horton D.L."/>
            <person name="Alikhan N.F."/>
            <person name="Baker D."/>
            <person name="Gharbi K."/>
            <person name="Hall N."/>
            <person name="Watson M."/>
            <person name="Adriaenssens E.M."/>
            <person name="Foster-Nyarko E."/>
            <person name="Jarju S."/>
            <person name="Secka A."/>
            <person name="Antonio M."/>
            <person name="Oren A."/>
            <person name="Chaudhuri R.R."/>
            <person name="La Ragione R."/>
            <person name="Hildebrand F."/>
            <person name="Pallen M.J."/>
        </authorList>
    </citation>
    <scope>NUCLEOTIDE SEQUENCE</scope>
    <source>
        <strain evidence="13">26628</strain>
    </source>
</reference>
<protein>
    <recommendedName>
        <fullName evidence="10">1,4-alpha-glucan branching enzyme GlgB</fullName>
        <ecNumber evidence="10">2.4.1.18</ecNumber>
    </recommendedName>
    <alternativeName>
        <fullName evidence="10">1,4-alpha-D-glucan:1,4-alpha-D-glucan 6-glucosyl-transferase</fullName>
    </alternativeName>
    <alternativeName>
        <fullName evidence="10">Alpha-(1-&gt;4)-glucan branching enzyme</fullName>
    </alternativeName>
    <alternativeName>
        <fullName evidence="10">Glycogen branching enzyme</fullName>
        <shortName evidence="10">BE</shortName>
    </alternativeName>
</protein>
<evidence type="ECO:0000256" key="11">
    <source>
        <dbReference type="PIRSR" id="PIRSR000463-1"/>
    </source>
</evidence>
<dbReference type="SUPFAM" id="SSF51445">
    <property type="entry name" value="(Trans)glycosidases"/>
    <property type="match status" value="1"/>
</dbReference>
<comment type="similarity">
    <text evidence="4 10">Belongs to the glycosyl hydrolase 13 family. GlgB subfamily.</text>
</comment>
<keyword evidence="6 10" id="KW-0328">Glycosyltransferase</keyword>
<gene>
    <name evidence="10 13" type="primary">glgB</name>
    <name evidence="13" type="ORF">H9737_02370</name>
</gene>
<evidence type="ECO:0000256" key="7">
    <source>
        <dbReference type="ARBA" id="ARBA00022679"/>
    </source>
</evidence>
<dbReference type="NCBIfam" id="NF008967">
    <property type="entry name" value="PRK12313.1"/>
    <property type="match status" value="1"/>
</dbReference>
<dbReference type="SMART" id="SM00642">
    <property type="entry name" value="Aamy"/>
    <property type="match status" value="1"/>
</dbReference>
<dbReference type="PANTHER" id="PTHR43651:SF3">
    <property type="entry name" value="1,4-ALPHA-GLUCAN-BRANCHING ENZYME"/>
    <property type="match status" value="1"/>
</dbReference>
<dbReference type="InterPro" id="IPR013780">
    <property type="entry name" value="Glyco_hydro_b"/>
</dbReference>
<dbReference type="NCBIfam" id="TIGR01515">
    <property type="entry name" value="branching_enzym"/>
    <property type="match status" value="1"/>
</dbReference>
<dbReference type="InterPro" id="IPR013783">
    <property type="entry name" value="Ig-like_fold"/>
</dbReference>
<dbReference type="GO" id="GO:0004553">
    <property type="term" value="F:hydrolase activity, hydrolyzing O-glycosyl compounds"/>
    <property type="evidence" value="ECO:0007669"/>
    <property type="project" value="InterPro"/>
</dbReference>
<evidence type="ECO:0000256" key="10">
    <source>
        <dbReference type="HAMAP-Rule" id="MF_00685"/>
    </source>
</evidence>